<feature type="domain" description="EAL" evidence="1">
    <location>
        <begin position="1"/>
        <end position="251"/>
    </location>
</feature>
<dbReference type="PANTHER" id="PTHR33121">
    <property type="entry name" value="CYCLIC DI-GMP PHOSPHODIESTERASE PDEF"/>
    <property type="match status" value="1"/>
</dbReference>
<dbReference type="CDD" id="cd01948">
    <property type="entry name" value="EAL"/>
    <property type="match status" value="1"/>
</dbReference>
<dbReference type="Gene3D" id="3.20.20.450">
    <property type="entry name" value="EAL domain"/>
    <property type="match status" value="1"/>
</dbReference>
<sequence>MIAKCSACKDGIAQPMQFSMAFQPIVDVSTRRVYAYEALVRGPQGQAAGTVLSQVNDDNLYAFDQSCRVKALTLASRLGLADNGALLSINFLPGAVYSPAACIQLTLKTARDLNFPLDRLIFEVTEGEKVKDANHLEGIASEYNKHGFKIAIDDFGAGFANLNLLADLSADIVKVDMALTRNLHLRKKARAIVRSLVQLCQTLDITIVAEGVETADEYSALLDCGIHRMQGYLLARPQFEALPVFTLPGDPVVAVPIFSLFQPS</sequence>
<organism evidence="2 3">
    <name type="scientific">Terriglobus roseus (strain DSM 18391 / NRRL B-41598 / KBS 63)</name>
    <dbReference type="NCBI Taxonomy" id="926566"/>
    <lineage>
        <taxon>Bacteria</taxon>
        <taxon>Pseudomonadati</taxon>
        <taxon>Acidobacteriota</taxon>
        <taxon>Terriglobia</taxon>
        <taxon>Terriglobales</taxon>
        <taxon>Acidobacteriaceae</taxon>
        <taxon>Terriglobus</taxon>
    </lineage>
</organism>
<dbReference type="eggNOG" id="COG2200">
    <property type="taxonomic scope" value="Bacteria"/>
</dbReference>
<reference evidence="2 3" key="1">
    <citation type="submission" date="2012-06" db="EMBL/GenBank/DDBJ databases">
        <title>Complete genome of Terriglobus roseus DSM 18391.</title>
        <authorList>
            <consortium name="US DOE Joint Genome Institute (JGI-PGF)"/>
            <person name="Lucas S."/>
            <person name="Copeland A."/>
            <person name="Lapidus A."/>
            <person name="Glavina del Rio T."/>
            <person name="Dalin E."/>
            <person name="Tice H."/>
            <person name="Bruce D."/>
            <person name="Goodwin L."/>
            <person name="Pitluck S."/>
            <person name="Peters L."/>
            <person name="Mikhailova N."/>
            <person name="Munk A.C.C."/>
            <person name="Kyrpides N."/>
            <person name="Mavromatis K."/>
            <person name="Ivanova N."/>
            <person name="Brettin T."/>
            <person name="Detter J.C."/>
            <person name="Han C."/>
            <person name="Larimer F."/>
            <person name="Land M."/>
            <person name="Hauser L."/>
            <person name="Markowitz V."/>
            <person name="Cheng J.-F."/>
            <person name="Hugenholtz P."/>
            <person name="Woyke T."/>
            <person name="Wu D."/>
            <person name="Brambilla E."/>
            <person name="Klenk H.-P."/>
            <person name="Eisen J.A."/>
        </authorList>
    </citation>
    <scope>NUCLEOTIDE SEQUENCE [LARGE SCALE GENOMIC DNA]</scope>
    <source>
        <strain evidence="3">DSM 18391 / NRRL B-41598 / KBS 63</strain>
    </source>
</reference>
<dbReference type="STRING" id="926566.Terro_3510"/>
<dbReference type="InterPro" id="IPR001633">
    <property type="entry name" value="EAL_dom"/>
</dbReference>
<dbReference type="RefSeq" id="WP_014786985.1">
    <property type="nucleotide sequence ID" value="NC_018014.1"/>
</dbReference>
<dbReference type="EMBL" id="CP003379">
    <property type="protein sequence ID" value="AFL89724.1"/>
    <property type="molecule type" value="Genomic_DNA"/>
</dbReference>
<dbReference type="GO" id="GO:0071111">
    <property type="term" value="F:cyclic-guanylate-specific phosphodiesterase activity"/>
    <property type="evidence" value="ECO:0007669"/>
    <property type="project" value="InterPro"/>
</dbReference>
<protein>
    <submittedName>
        <fullName evidence="2">EAL domain-containing protein</fullName>
    </submittedName>
</protein>
<evidence type="ECO:0000313" key="2">
    <source>
        <dbReference type="EMBL" id="AFL89724.1"/>
    </source>
</evidence>
<dbReference type="SMART" id="SM00052">
    <property type="entry name" value="EAL"/>
    <property type="match status" value="1"/>
</dbReference>
<dbReference type="Proteomes" id="UP000006056">
    <property type="component" value="Chromosome"/>
</dbReference>
<dbReference type="PROSITE" id="PS50883">
    <property type="entry name" value="EAL"/>
    <property type="match status" value="1"/>
</dbReference>
<name>I3ZKF6_TERRK</name>
<dbReference type="PATRIC" id="fig|926566.3.peg.3455"/>
<dbReference type="SUPFAM" id="SSF141868">
    <property type="entry name" value="EAL domain-like"/>
    <property type="match status" value="1"/>
</dbReference>
<dbReference type="PANTHER" id="PTHR33121:SF15">
    <property type="entry name" value="BLUE LIGHT- AND TEMPERATURE-REGULATED ANTIREPRESSOR BLUF"/>
    <property type="match status" value="1"/>
</dbReference>
<dbReference type="InterPro" id="IPR035919">
    <property type="entry name" value="EAL_sf"/>
</dbReference>
<dbReference type="AlphaFoldDB" id="I3ZKF6"/>
<keyword evidence="3" id="KW-1185">Reference proteome</keyword>
<evidence type="ECO:0000259" key="1">
    <source>
        <dbReference type="PROSITE" id="PS50883"/>
    </source>
</evidence>
<dbReference type="HOGENOM" id="CLU_000445_70_50_0"/>
<proteinExistence type="predicted"/>
<gene>
    <name evidence="2" type="ordered locus">Terro_3510</name>
</gene>
<evidence type="ECO:0000313" key="3">
    <source>
        <dbReference type="Proteomes" id="UP000006056"/>
    </source>
</evidence>
<dbReference type="KEGG" id="trs:Terro_3510"/>
<dbReference type="Pfam" id="PF00563">
    <property type="entry name" value="EAL"/>
    <property type="match status" value="1"/>
</dbReference>
<accession>I3ZKF6</accession>
<dbReference type="InterPro" id="IPR050706">
    <property type="entry name" value="Cyclic-di-GMP_PDE-like"/>
</dbReference>